<dbReference type="SUPFAM" id="SSF55469">
    <property type="entry name" value="FMN-dependent nitroreductase-like"/>
    <property type="match status" value="1"/>
</dbReference>
<evidence type="ECO:0000256" key="1">
    <source>
        <dbReference type="ARBA" id="ARBA00007118"/>
    </source>
</evidence>
<dbReference type="KEGG" id="ter:Tery_3562"/>
<dbReference type="InterPro" id="IPR000415">
    <property type="entry name" value="Nitroreductase-like"/>
</dbReference>
<organism evidence="4">
    <name type="scientific">Trichodesmium erythraeum (strain IMS101)</name>
    <dbReference type="NCBI Taxonomy" id="203124"/>
    <lineage>
        <taxon>Bacteria</taxon>
        <taxon>Bacillati</taxon>
        <taxon>Cyanobacteriota</taxon>
        <taxon>Cyanophyceae</taxon>
        <taxon>Oscillatoriophycideae</taxon>
        <taxon>Oscillatoriales</taxon>
        <taxon>Microcoleaceae</taxon>
        <taxon>Trichodesmium</taxon>
    </lineage>
</organism>
<dbReference type="PANTHER" id="PTHR43673">
    <property type="entry name" value="NAD(P)H NITROREDUCTASE YDGI-RELATED"/>
    <property type="match status" value="1"/>
</dbReference>
<dbReference type="STRING" id="203124.Tery_3562"/>
<dbReference type="InterPro" id="IPR029479">
    <property type="entry name" value="Nitroreductase"/>
</dbReference>
<dbReference type="CDD" id="cd02138">
    <property type="entry name" value="TdsD-like"/>
    <property type="match status" value="1"/>
</dbReference>
<evidence type="ECO:0000259" key="3">
    <source>
        <dbReference type="Pfam" id="PF00881"/>
    </source>
</evidence>
<dbReference type="eggNOG" id="COG0778">
    <property type="taxonomic scope" value="Bacteria"/>
</dbReference>
<dbReference type="AlphaFoldDB" id="Q10YM8"/>
<accession>Q10YM8</accession>
<proteinExistence type="inferred from homology"/>
<dbReference type="HOGENOM" id="CLU_070764_6_0_3"/>
<keyword evidence="2" id="KW-0560">Oxidoreductase</keyword>
<sequence>MEKPTDNQYPINELLKKRWSSLAFADKMVSSEVLLSLLEAARWSPSCFNEQPWNFIVATKENPVEYERLFNCLVDGNQPWATLAPVLMISVARLFFESNNKPNRHAFHDVGLAVACLTFQATEMGLRVHQMGGFDIDKARELYKISEQYEPVAAIAIGYPGEPEILPESLRERELSPRSRKQISSFVFTGEFGQTASFIQ</sequence>
<dbReference type="PANTHER" id="PTHR43673:SF10">
    <property type="entry name" value="NADH DEHYDROGENASE_NAD(P)H NITROREDUCTASE XCC3605-RELATED"/>
    <property type="match status" value="1"/>
</dbReference>
<gene>
    <name evidence="4" type="ordered locus">Tery_3562</name>
</gene>
<dbReference type="GO" id="GO:0016491">
    <property type="term" value="F:oxidoreductase activity"/>
    <property type="evidence" value="ECO:0007669"/>
    <property type="project" value="UniProtKB-KW"/>
</dbReference>
<evidence type="ECO:0000256" key="2">
    <source>
        <dbReference type="ARBA" id="ARBA00023002"/>
    </source>
</evidence>
<comment type="similarity">
    <text evidence="1">Belongs to the nitroreductase family.</text>
</comment>
<protein>
    <submittedName>
        <fullName evidence="4">Nitroreductase</fullName>
    </submittedName>
</protein>
<dbReference type="Gene3D" id="3.40.109.10">
    <property type="entry name" value="NADH Oxidase"/>
    <property type="match status" value="1"/>
</dbReference>
<dbReference type="EMBL" id="CP000393">
    <property type="protein sequence ID" value="ABG52646.1"/>
    <property type="molecule type" value="Genomic_DNA"/>
</dbReference>
<evidence type="ECO:0000313" key="4">
    <source>
        <dbReference type="EMBL" id="ABG52646.1"/>
    </source>
</evidence>
<dbReference type="RefSeq" id="WP_011612983.1">
    <property type="nucleotide sequence ID" value="NC_008312.1"/>
</dbReference>
<name>Q10YM8_TRIEI</name>
<reference evidence="4" key="1">
    <citation type="submission" date="2006-06" db="EMBL/GenBank/DDBJ databases">
        <title>Complete sequence of Trichodesmium erythraeum IMS101.</title>
        <authorList>
            <consortium name="US DOE Joint Genome Institute"/>
            <person name="Copeland A."/>
            <person name="Lucas S."/>
            <person name="Lapidus A."/>
            <person name="Barry K."/>
            <person name="Detter J.C."/>
            <person name="Glavina del Rio T."/>
            <person name="Hammon N."/>
            <person name="Israni S."/>
            <person name="Dalin E."/>
            <person name="Tice H."/>
            <person name="Pitluck S."/>
            <person name="Kiss H."/>
            <person name="Munk A.C."/>
            <person name="Brettin T."/>
            <person name="Bruce D."/>
            <person name="Han C."/>
            <person name="Tapia R."/>
            <person name="Gilna P."/>
            <person name="Schmutz J."/>
            <person name="Larimer F."/>
            <person name="Land M."/>
            <person name="Hauser L."/>
            <person name="Kyrpides N."/>
            <person name="Kim E."/>
            <person name="Richardson P."/>
        </authorList>
    </citation>
    <scope>NUCLEOTIDE SEQUENCE [LARGE SCALE GENOMIC DNA]</scope>
    <source>
        <strain evidence="4">IMS101</strain>
    </source>
</reference>
<dbReference type="Pfam" id="PF00881">
    <property type="entry name" value="Nitroreductase"/>
    <property type="match status" value="1"/>
</dbReference>
<dbReference type="OrthoDB" id="9782629at2"/>
<feature type="domain" description="Nitroreductase" evidence="3">
    <location>
        <begin position="15"/>
        <end position="159"/>
    </location>
</feature>